<keyword evidence="1" id="KW-0472">Membrane</keyword>
<evidence type="ECO:0000313" key="3">
    <source>
        <dbReference type="Proteomes" id="UP000324831"/>
    </source>
</evidence>
<dbReference type="Proteomes" id="UP000324831">
    <property type="component" value="Unassembled WGS sequence"/>
</dbReference>
<dbReference type="EMBL" id="BIMN01000002">
    <property type="protein sequence ID" value="GCE63503.1"/>
    <property type="molecule type" value="Genomic_DNA"/>
</dbReference>
<keyword evidence="1" id="KW-1133">Transmembrane helix</keyword>
<comment type="caution">
    <text evidence="2">The sequence shown here is derived from an EMBL/GenBank/DDBJ whole genome shotgun (WGS) entry which is preliminary data.</text>
</comment>
<reference evidence="2 3" key="1">
    <citation type="submission" date="2019-01" db="EMBL/GenBank/DDBJ databases">
        <title>Draft genome sequences of Candidatus Mycoplasma haemohominis SWG34-3 identified from a patient with pyrexia, anemia and liver dysfunction.</title>
        <authorList>
            <person name="Sekizuka T."/>
            <person name="Hattori N."/>
            <person name="Katano H."/>
            <person name="Takuma T."/>
            <person name="Ito T."/>
            <person name="Arai N."/>
            <person name="Yanai R."/>
            <person name="Ishii S."/>
            <person name="Miura Y."/>
            <person name="Tokunaga T."/>
            <person name="Watanabe H."/>
            <person name="Nomura N."/>
            <person name="Eguchi J."/>
            <person name="Arai T."/>
            <person name="Hasegawa H."/>
            <person name="Nakamaki T."/>
            <person name="Wakita T."/>
            <person name="Niki Y."/>
            <person name="Kuroda M."/>
        </authorList>
    </citation>
    <scope>NUCLEOTIDE SEQUENCE [LARGE SCALE GENOMIC DNA]</scope>
    <source>
        <strain evidence="2">SWG34-3</strain>
    </source>
</reference>
<organism evidence="2 3">
    <name type="scientific">Candidatus Mycoplasma haematohominis</name>
    <dbReference type="NCBI Taxonomy" id="1494318"/>
    <lineage>
        <taxon>Bacteria</taxon>
        <taxon>Bacillati</taxon>
        <taxon>Mycoplasmatota</taxon>
        <taxon>Mollicutes</taxon>
        <taxon>Mycoplasmataceae</taxon>
        <taxon>Mycoplasma</taxon>
    </lineage>
</organism>
<dbReference type="RefSeq" id="WP_216083564.1">
    <property type="nucleotide sequence ID" value="NZ_CACTIB010000031.1"/>
</dbReference>
<evidence type="ECO:0000313" key="2">
    <source>
        <dbReference type="EMBL" id="GCE63503.1"/>
    </source>
</evidence>
<proteinExistence type="predicted"/>
<protein>
    <submittedName>
        <fullName evidence="2">Uncharacterized protein</fullName>
    </submittedName>
</protein>
<evidence type="ECO:0000256" key="1">
    <source>
        <dbReference type="SAM" id="Phobius"/>
    </source>
</evidence>
<dbReference type="AlphaFoldDB" id="A0A478FQ05"/>
<sequence>MDPTKLAVGIGAAALVIGGGIGIKFAVSGKVVTLEGHKDYFGEGKGTKVGNKFASLLASTDDDVNVSFWSSRVHDLASKTPDITLATDGFFKDAKTDFETYRDELKKEKSAQTGIEEKAKKAIEKVKGKCKAKYGEDFTDTTISATDKPKWKEFWEFCSVEGVDKTESMVSSSQ</sequence>
<accession>A0A478FQ05</accession>
<gene>
    <name evidence="2" type="ORF">MHSWG343_05000</name>
</gene>
<keyword evidence="1" id="KW-0812">Transmembrane</keyword>
<name>A0A478FQ05_9MOLU</name>
<feature type="transmembrane region" description="Helical" evidence="1">
    <location>
        <begin position="6"/>
        <end position="27"/>
    </location>
</feature>